<dbReference type="Proteomes" id="UP000141667">
    <property type="component" value="Segment"/>
</dbReference>
<evidence type="ECO:0000313" key="22">
    <source>
        <dbReference type="EMBL" id="AMB15329.1"/>
    </source>
</evidence>
<name>A0A0A7DAM9_9ALPH</name>
<evidence type="ECO:0000256" key="1">
    <source>
        <dbReference type="ARBA" id="ARBA00022511"/>
    </source>
</evidence>
<evidence type="ECO:0000313" key="18">
    <source>
        <dbReference type="EMBL" id="AII81145.1"/>
    </source>
</evidence>
<evidence type="ECO:0000256" key="3">
    <source>
        <dbReference type="ARBA" id="ARBA00022580"/>
    </source>
</evidence>
<dbReference type="HAMAP" id="MF_04040">
    <property type="entry name" value="HSV_CEP3_alphahv"/>
    <property type="match status" value="1"/>
</dbReference>
<evidence type="ECO:0000313" key="16">
    <source>
        <dbReference type="EMBL" id="AII80985.1"/>
    </source>
</evidence>
<evidence type="ECO:0000313" key="28">
    <source>
        <dbReference type="Proteomes" id="UP000126755"/>
    </source>
</evidence>
<dbReference type="Proteomes" id="UP000167148">
    <property type="component" value="Segment"/>
</dbReference>
<reference evidence="16 27" key="2">
    <citation type="submission" date="2013-08" db="EMBL/GenBank/DDBJ databases">
        <title>Genomic analysis of diverse equine herpesvirus type 1 strains from different geographic locations.</title>
        <authorList>
            <person name="Fukushi H."/>
            <person name="Ma G."/>
            <person name="Tsujimura K."/>
            <person name="Cheng H."/>
            <person name="Goodman L."/>
            <person name="Huang T."/>
            <person name="Osterieder N."/>
        </authorList>
    </citation>
    <scope>NUCLEOTIDE SEQUENCE [LARGE SCALE GENOMIC DNA]</scope>
    <source>
        <strain evidence="16">NY05</strain>
    </source>
</reference>
<feature type="lipid moiety-binding region" description="N-myristoyl glycine; by host" evidence="11">
    <location>
        <position position="2"/>
    </location>
</feature>
<dbReference type="EMBL" id="KF644570">
    <property type="protein sequence ID" value="AII80985.1"/>
    <property type="molecule type" value="Genomic_DNA"/>
</dbReference>
<keyword evidence="10 11" id="KW-0449">Lipoprotein</keyword>
<comment type="PTM">
    <text evidence="11">Phosphorylated. Phosphorylation does not seem to be required for recycling to the host Golgi apparatus. Packaging is selective for underphosphorylated forms.</text>
</comment>
<dbReference type="EMBL" id="KF644578">
    <property type="protein sequence ID" value="AII81624.1"/>
    <property type="molecule type" value="Genomic_DNA"/>
</dbReference>
<reference evidence="24 26" key="1">
    <citation type="submission" date="2013-08" db="EMBL/GenBank/DDBJ databases">
        <title>Genomic analysis of diverse equine herpesvirus type 1 strains from different geographic locations.</title>
        <authorList>
            <person name="Fukushi H."/>
            <person name="Ma G."/>
            <person name="Tsujimura K."/>
            <person name="Cheng H."/>
            <person name="Goodman L."/>
            <person name="Huang T."/>
            <person name="Osterrieder N."/>
        </authorList>
    </citation>
    <scope>NUCLEOTIDE SEQUENCE [LARGE SCALE GENOMIC DNA]</scope>
    <source>
        <strain evidence="13">FL06</strain>
        <strain evidence="14">NMKT04</strain>
        <strain evidence="15">NY03</strain>
        <strain evidence="17">OH03</strain>
        <strain evidence="18">VA02</strain>
    </source>
</reference>
<dbReference type="EMBL" id="KF644568">
    <property type="protein sequence ID" value="AII80825.1"/>
    <property type="molecule type" value="Genomic_DNA"/>
</dbReference>
<dbReference type="GO" id="GO:0046760">
    <property type="term" value="P:viral budding from Golgi membrane"/>
    <property type="evidence" value="ECO:0007669"/>
    <property type="project" value="UniProtKB-UniRule"/>
</dbReference>
<evidence type="ECO:0000313" key="27">
    <source>
        <dbReference type="Proteomes" id="UP000126324"/>
    </source>
</evidence>
<dbReference type="EMBL" id="KF644569">
    <property type="protein sequence ID" value="AII80905.1"/>
    <property type="molecule type" value="Genomic_DNA"/>
</dbReference>
<comment type="similarity">
    <text evidence="11">Belongs to the herpesviridae cytoplasmic envelopment protein 3 family.</text>
</comment>
<protein>
    <recommendedName>
        <fullName evidence="11">Cytoplasmic envelopment protein 3</fullName>
    </recommendedName>
</protein>
<evidence type="ECO:0000256" key="11">
    <source>
        <dbReference type="HAMAP-Rule" id="MF_04040"/>
    </source>
</evidence>
<feature type="initiator methionine" description="Removed; by host" evidence="11">
    <location>
        <position position="1"/>
    </location>
</feature>
<dbReference type="EMBL" id="KT324727">
    <property type="protein sequence ID" value="AMB15329.1"/>
    <property type="molecule type" value="Genomic_DNA"/>
</dbReference>
<evidence type="ECO:0000313" key="29">
    <source>
        <dbReference type="Proteomes" id="UP000139931"/>
    </source>
</evidence>
<evidence type="ECO:0000313" key="24">
    <source>
        <dbReference type="Proteomes" id="UP000098226"/>
    </source>
</evidence>
<dbReference type="Proteomes" id="UP000098226">
    <property type="component" value="Segment"/>
</dbReference>
<evidence type="ECO:0000313" key="23">
    <source>
        <dbReference type="EMBL" id="APQ32206.1"/>
    </source>
</evidence>
<evidence type="ECO:0000256" key="12">
    <source>
        <dbReference type="SAM" id="MobiDB-lite"/>
    </source>
</evidence>
<keyword evidence="9 11" id="KW-0564">Palmitate</keyword>
<comment type="caution">
    <text evidence="11">Lacks conserved residue(s) required for the propagation of feature annotation.</text>
</comment>
<reference evidence="23" key="5">
    <citation type="journal article" date="2018" name="Transbound. Emerg. Dis.">
        <title>Genetic diversity of equine herpesvirus 1 isolated from neurological, abortigenic and respiratory disease outbreaks.</title>
        <authorList>
            <person name="Bryant N.A."/>
            <person name="Wilkie G.S."/>
            <person name="Russell C.A."/>
            <person name="Compston L."/>
            <person name="Grafham D."/>
            <person name="Clissold L."/>
            <person name="McLay K."/>
            <person name="Medcalf L."/>
            <person name="Newton R."/>
            <person name="Davison A.J."/>
            <person name="Elton D.M."/>
        </authorList>
    </citation>
    <scope>NUCLEOTIDE SEQUENCE</scope>
    <source>
        <strain evidence="23">Nottinghamshire/10/2004</strain>
    </source>
</reference>
<proteinExistence type="inferred from homology"/>
<dbReference type="GO" id="GO:0019033">
    <property type="term" value="C:viral tegument"/>
    <property type="evidence" value="ECO:0007669"/>
    <property type="project" value="UniProtKB-SubCell"/>
</dbReference>
<comment type="PTM">
    <text evidence="11">Myristoylation and palmitoylation (probably on one or more of the nearby cysteines at the N-terminus) enable membrane-binding and Golgi apparatus-specific targeting and are essential for efficient packaging.</text>
</comment>
<evidence type="ECO:0000256" key="6">
    <source>
        <dbReference type="ARBA" id="ARBA00022844"/>
    </source>
</evidence>
<keyword evidence="1 11" id="KW-1032">Host cell membrane</keyword>
<dbReference type="EMBL" id="KF644572">
    <property type="protein sequence ID" value="AII81145.1"/>
    <property type="molecule type" value="Genomic_DNA"/>
</dbReference>
<dbReference type="Proteomes" id="UP000141834">
    <property type="component" value="Segment"/>
</dbReference>
<evidence type="ECO:0000313" key="13">
    <source>
        <dbReference type="EMBL" id="AII80745.1"/>
    </source>
</evidence>
<sequence>MGQRLSCGCFRTDQLVTHSGEVVSLNADTFEEFSMEEFDIPPPPPLPKPVFKQPGPYKIPARSQRCPSKRRDPY</sequence>
<evidence type="ECO:0000256" key="4">
    <source>
        <dbReference type="ARBA" id="ARBA00022707"/>
    </source>
</evidence>
<dbReference type="GO" id="GO:0009653">
    <property type="term" value="P:anatomical structure morphogenesis"/>
    <property type="evidence" value="ECO:0007669"/>
    <property type="project" value="UniProtKB-UniRule"/>
</dbReference>
<dbReference type="Proteomes" id="UP000139931">
    <property type="component" value="Segment"/>
</dbReference>
<dbReference type="GO" id="GO:0020002">
    <property type="term" value="C:host cell plasma membrane"/>
    <property type="evidence" value="ECO:0007669"/>
    <property type="project" value="UniProtKB-SubCell"/>
</dbReference>
<evidence type="ECO:0000256" key="5">
    <source>
        <dbReference type="ARBA" id="ARBA00022812"/>
    </source>
</evidence>
<comment type="function">
    <text evidence="11">Plays an important role in the cytoplasmic envelopment of tegument proteins and capsids during the assembly and egress processes. Participates also in viral entry at the fusion step probably by regulating the core fusion machinery.</text>
</comment>
<feature type="short sequence motif" description="Di-leucine-like internalization motif" evidence="11">
    <location>
        <begin position="15"/>
        <end position="16"/>
    </location>
</feature>
<dbReference type="KEGG" id="vg:2948559"/>
<dbReference type="GeneID" id="2948559"/>
<dbReference type="RefSeq" id="YP_053095.1">
    <property type="nucleotide sequence ID" value="NC_001491.2"/>
</dbReference>
<evidence type="ECO:0000313" key="25">
    <source>
        <dbReference type="Proteomes" id="UP000108418"/>
    </source>
</evidence>
<keyword evidence="3 11" id="KW-0920">Virion tegument</keyword>
<evidence type="ECO:0000256" key="2">
    <source>
        <dbReference type="ARBA" id="ARBA00022553"/>
    </source>
</evidence>
<dbReference type="EMBL" id="KF644577">
    <property type="protein sequence ID" value="AII81544.1"/>
    <property type="molecule type" value="Genomic_DNA"/>
</dbReference>
<keyword evidence="4 11" id="KW-0519">Myristate</keyword>
<keyword evidence="6 11" id="KW-0946">Virion</keyword>
<keyword evidence="8 11" id="KW-0472">Membrane</keyword>
<evidence type="ECO:0000313" key="19">
    <source>
        <dbReference type="EMBL" id="AII81544.1"/>
    </source>
</evidence>
<feature type="region of interest" description="Disordered" evidence="12">
    <location>
        <begin position="36"/>
        <end position="74"/>
    </location>
</feature>
<keyword evidence="7 11" id="KW-1043">Host membrane</keyword>
<evidence type="ECO:0000313" key="14">
    <source>
        <dbReference type="EMBL" id="AII80825.1"/>
    </source>
</evidence>
<evidence type="ECO:0000256" key="9">
    <source>
        <dbReference type="ARBA" id="ARBA00023139"/>
    </source>
</evidence>
<feature type="region of interest" description="Asp/Glu-rich (acidic)" evidence="11">
    <location>
        <begin position="34"/>
        <end position="40"/>
    </location>
</feature>
<dbReference type="InterPro" id="IPR024351">
    <property type="entry name" value="Tegument_UL11_Herpesvir"/>
</dbReference>
<evidence type="ECO:0000313" key="17">
    <source>
        <dbReference type="EMBL" id="AII81065.1"/>
    </source>
</evidence>
<dbReference type="OrthoDB" id="28008at10239"/>
<evidence type="ECO:0000256" key="10">
    <source>
        <dbReference type="ARBA" id="ARBA00023288"/>
    </source>
</evidence>
<evidence type="ECO:0000313" key="15">
    <source>
        <dbReference type="EMBL" id="AII80905.1"/>
    </source>
</evidence>
<comment type="subunit">
    <text evidence="11">Interacts with cytoplasmic envelopment protein 2; this interaction is essential for the proper localization of each protein to the assembly complex and thus for the production of infectious virus.</text>
</comment>
<dbReference type="GO" id="GO:0044178">
    <property type="term" value="C:host cell Golgi membrane"/>
    <property type="evidence" value="ECO:0007669"/>
    <property type="project" value="UniProtKB-SubCell"/>
</dbReference>
<evidence type="ECO:0000313" key="21">
    <source>
        <dbReference type="EMBL" id="AII81704.1"/>
    </source>
</evidence>
<reference evidence="25 28" key="3">
    <citation type="submission" date="2013-09" db="EMBL/GenBank/DDBJ databases">
        <title>Genomic analysis of equine herpesvirus type 1 (EHV-1) strains isolated in Japan.</title>
        <authorList>
            <person name="Fukushi H."/>
            <person name="Tsujimura K."/>
            <person name="Matsumura T."/>
            <person name="Yamada S."/>
        </authorList>
    </citation>
    <scope>NUCLEOTIDE SEQUENCE [LARGE SCALE GENOMIC DNA]</scope>
    <source>
        <strain evidence="20">01c1</strain>
        <strain evidence="19">89c105</strain>
        <strain evidence="21">89c25</strain>
    </source>
</reference>
<evidence type="ECO:0000256" key="7">
    <source>
        <dbReference type="ARBA" id="ARBA00022870"/>
    </source>
</evidence>
<evidence type="ECO:0000256" key="8">
    <source>
        <dbReference type="ARBA" id="ARBA00023136"/>
    </source>
</evidence>
<keyword evidence="2 11" id="KW-0597">Phosphoprotein</keyword>
<gene>
    <name evidence="20" type="primary">ORF51</name>
</gene>
<dbReference type="EMBL" id="KF644579">
    <property type="protein sequence ID" value="AII81704.1"/>
    <property type="molecule type" value="Genomic_DNA"/>
</dbReference>
<reference evidence="22" key="4">
    <citation type="journal article" date="2015" name="J. Gen. Virol.">
        <title>Evidence of widespread natural recombination among field isolates of equine herpesvirus 4 but not among field isolates of equine herpesvirus 1.</title>
        <authorList>
            <person name="Vaz P.K."/>
            <person name="Horsington J."/>
            <person name="Hartley C.A."/>
            <person name="Browning G.F."/>
            <person name="Ficorilli N.P."/>
            <person name="Studdert M.J."/>
            <person name="Gilkerson J.R."/>
            <person name="Devlin J.M."/>
        </authorList>
    </citation>
    <scope>NUCLEOTIDE SEQUENCE</scope>
    <source>
        <strain evidence="22">2222-03</strain>
    </source>
</reference>
<dbReference type="EMBL" id="KF644567">
    <property type="protein sequence ID" value="AII80745.1"/>
    <property type="molecule type" value="Genomic_DNA"/>
</dbReference>
<dbReference type="EMBL" id="KF644571">
    <property type="protein sequence ID" value="AII81065.1"/>
    <property type="molecule type" value="Genomic_DNA"/>
</dbReference>
<dbReference type="EMBL" id="KU206404">
    <property type="protein sequence ID" value="APQ32206.1"/>
    <property type="molecule type" value="Genomic_DNA"/>
</dbReference>
<evidence type="ECO:0000313" key="26">
    <source>
        <dbReference type="Proteomes" id="UP000112035"/>
    </source>
</evidence>
<keyword evidence="5 11" id="KW-1040">Host Golgi apparatus</keyword>
<dbReference type="Proteomes" id="UP000126755">
    <property type="component" value="Genome"/>
</dbReference>
<evidence type="ECO:0000313" key="20">
    <source>
        <dbReference type="EMBL" id="AII81624.1"/>
    </source>
</evidence>
<dbReference type="Proteomes" id="UP000108418">
    <property type="component" value="Segment"/>
</dbReference>
<organism evidence="20 29">
    <name type="scientific">Equid alphaherpesvirus 1</name>
    <name type="common">Equine herpesvirus 1</name>
    <dbReference type="NCBI Taxonomy" id="10326"/>
    <lineage>
        <taxon>Viruses</taxon>
        <taxon>Duplodnaviria</taxon>
        <taxon>Heunggongvirae</taxon>
        <taxon>Peploviricota</taxon>
        <taxon>Herviviricetes</taxon>
        <taxon>Herpesvirales</taxon>
        <taxon>Orthoherpesviridae</taxon>
        <taxon>Alphaherpesvirinae</taxon>
        <taxon>Varicellovirus</taxon>
        <taxon>Varicellovirus equidalpha1</taxon>
    </lineage>
</organism>
<accession>A0A0A7DAM9</accession>
<dbReference type="GO" id="GO:0055036">
    <property type="term" value="C:virion membrane"/>
    <property type="evidence" value="ECO:0007669"/>
    <property type="project" value="UniProtKB-SubCell"/>
</dbReference>
<dbReference type="Proteomes" id="UP000126324">
    <property type="component" value="Segment"/>
</dbReference>
<dbReference type="Proteomes" id="UP000112035">
    <property type="component" value="Segment"/>
</dbReference>
<dbReference type="Pfam" id="PF11094">
    <property type="entry name" value="UL11"/>
    <property type="match status" value="1"/>
</dbReference>
<comment type="subcellular location">
    <subcellularLocation>
        <location evidence="11">Virion tegument</location>
    </subcellularLocation>
    <subcellularLocation>
        <location evidence="11">Virion membrane</location>
        <topology evidence="11">Lipid-anchor</topology>
    </subcellularLocation>
    <subcellularLocation>
        <location evidence="11">Host cell membrane</location>
        <topology evidence="11">Lipid-anchor</topology>
        <orientation evidence="11">Cytoplasmic side</orientation>
    </subcellularLocation>
    <subcellularLocation>
        <location evidence="11">Host Golgi apparatus membrane</location>
        <topology evidence="11">Lipid-anchor</topology>
        <orientation evidence="11">Cytoplasmic side</orientation>
    </subcellularLocation>
    <text evidence="11">Virion membrane-associated tegument protein. Associates with host membrane lipids rafts. During virion morphogenesis, this protein probably accumulates in the endosomes and trans-Golgi where secondary envelopment occurs. It is probably transported to the cell surface from where it is endocytosed and directed to the trans-Golgi network (TGN).</text>
</comment>